<dbReference type="InterPro" id="IPR013783">
    <property type="entry name" value="Ig-like_fold"/>
</dbReference>
<proteinExistence type="predicted"/>
<dbReference type="OrthoDB" id="10615599at2759"/>
<dbReference type="InterPro" id="IPR003599">
    <property type="entry name" value="Ig_sub"/>
</dbReference>
<name>A0A914BPL9_PATMI</name>
<evidence type="ECO:0000313" key="4">
    <source>
        <dbReference type="EnsemblMetazoa" id="XP_038077646.1"/>
    </source>
</evidence>
<protein>
    <recommendedName>
        <fullName evidence="3">Ig-like domain-containing protein</fullName>
    </recommendedName>
</protein>
<reference evidence="4" key="1">
    <citation type="submission" date="2022-11" db="UniProtKB">
        <authorList>
            <consortium name="EnsemblMetazoa"/>
        </authorList>
    </citation>
    <scope>IDENTIFICATION</scope>
</reference>
<keyword evidence="2" id="KW-1133">Transmembrane helix</keyword>
<feature type="domain" description="Ig-like" evidence="3">
    <location>
        <begin position="33"/>
        <end position="149"/>
    </location>
</feature>
<dbReference type="RefSeq" id="XP_038077646.1">
    <property type="nucleotide sequence ID" value="XM_038221718.1"/>
</dbReference>
<feature type="region of interest" description="Disordered" evidence="1">
    <location>
        <begin position="467"/>
        <end position="492"/>
    </location>
</feature>
<dbReference type="AlphaFoldDB" id="A0A914BPL9"/>
<evidence type="ECO:0000256" key="1">
    <source>
        <dbReference type="SAM" id="MobiDB-lite"/>
    </source>
</evidence>
<evidence type="ECO:0000259" key="3">
    <source>
        <dbReference type="PROSITE" id="PS50835"/>
    </source>
</evidence>
<sequence length="492" mass="52459">MADPSQSVASLYGCVLICIILTLGTVSVSSQTTTVSILPEFTSEPREGDAVTLRCEALGFQSGMYFLSWVAVFPDQAKILTWQGELDSRITDPAYTVVNNATSDPSTKPEIHSLVINPASQSNNGMYTCRVLEVLNGNSYSVISSAQIDLTVYPARIFPSCSPNGAASLSEGSSVSCTVTANTTTLVVTMAGRSAPEDWPSSSLTPDPGSRLTASVTTADDGVTFNCSSIAMEFPDVTLDCQIGPLSVSSPTTAASSTDYDQTESSTTVAPAAISAGVVVAIILIILLILVAIVILAFILHRRRGRLRPLDKDRDRPTPTGASSPPPEQHPIENDKTAPPKPVPYALSKRHPSKQAPVVYSSAQGRGKVSSEDPPEGGIYAKVHKERQVPSKPDAKPVHYASVNKPRKSKKVQDMEPAHYAAVNKLKDPRESTEPAQYAAVQRNGPRASNMASRGGGLIYAELDLVKPPDSENQRPVPEEEPTVYAELANLK</sequence>
<dbReference type="GeneID" id="119745397"/>
<dbReference type="InterPro" id="IPR036179">
    <property type="entry name" value="Ig-like_dom_sf"/>
</dbReference>
<dbReference type="SMART" id="SM00409">
    <property type="entry name" value="IG"/>
    <property type="match status" value="1"/>
</dbReference>
<organism evidence="4 5">
    <name type="scientific">Patiria miniata</name>
    <name type="common">Bat star</name>
    <name type="synonym">Asterina miniata</name>
    <dbReference type="NCBI Taxonomy" id="46514"/>
    <lineage>
        <taxon>Eukaryota</taxon>
        <taxon>Metazoa</taxon>
        <taxon>Echinodermata</taxon>
        <taxon>Eleutherozoa</taxon>
        <taxon>Asterozoa</taxon>
        <taxon>Asteroidea</taxon>
        <taxon>Valvatacea</taxon>
        <taxon>Valvatida</taxon>
        <taxon>Asterinidae</taxon>
        <taxon>Patiria</taxon>
    </lineage>
</organism>
<feature type="region of interest" description="Disordered" evidence="1">
    <location>
        <begin position="309"/>
        <end position="414"/>
    </location>
</feature>
<keyword evidence="2" id="KW-0472">Membrane</keyword>
<feature type="region of interest" description="Disordered" evidence="1">
    <location>
        <begin position="426"/>
        <end position="453"/>
    </location>
</feature>
<accession>A0A914BPL9</accession>
<dbReference type="EnsemblMetazoa" id="XM_038221718.1">
    <property type="protein sequence ID" value="XP_038077646.1"/>
    <property type="gene ID" value="LOC119745397"/>
</dbReference>
<keyword evidence="5" id="KW-1185">Reference proteome</keyword>
<dbReference type="Gene3D" id="2.60.40.10">
    <property type="entry name" value="Immunoglobulins"/>
    <property type="match status" value="1"/>
</dbReference>
<evidence type="ECO:0000256" key="2">
    <source>
        <dbReference type="SAM" id="Phobius"/>
    </source>
</evidence>
<dbReference type="SUPFAM" id="SSF48726">
    <property type="entry name" value="Immunoglobulin"/>
    <property type="match status" value="1"/>
</dbReference>
<dbReference type="PANTHER" id="PTHR45889:SF8">
    <property type="entry name" value="IG-LIKE DOMAIN-CONTAINING PROTEIN"/>
    <property type="match status" value="1"/>
</dbReference>
<dbReference type="PROSITE" id="PS50835">
    <property type="entry name" value="IG_LIKE"/>
    <property type="match status" value="1"/>
</dbReference>
<keyword evidence="2" id="KW-0812">Transmembrane</keyword>
<dbReference type="InterPro" id="IPR007110">
    <property type="entry name" value="Ig-like_dom"/>
</dbReference>
<evidence type="ECO:0000313" key="5">
    <source>
        <dbReference type="Proteomes" id="UP000887568"/>
    </source>
</evidence>
<feature type="transmembrane region" description="Helical" evidence="2">
    <location>
        <begin position="272"/>
        <end position="300"/>
    </location>
</feature>
<dbReference type="PANTHER" id="PTHR45889">
    <property type="entry name" value="IG-LIKE DOMAIN-CONTAINING PROTEIN"/>
    <property type="match status" value="1"/>
</dbReference>
<dbReference type="Proteomes" id="UP000887568">
    <property type="component" value="Unplaced"/>
</dbReference>
<feature type="compositionally biased region" description="Basic and acidic residues" evidence="1">
    <location>
        <begin position="386"/>
        <end position="397"/>
    </location>
</feature>